<evidence type="ECO:0000313" key="3">
    <source>
        <dbReference type="EMBL" id="GMR55112.1"/>
    </source>
</evidence>
<protein>
    <recommendedName>
        <fullName evidence="2">Ig-like domain-containing protein</fullName>
    </recommendedName>
</protein>
<keyword evidence="4" id="KW-1185">Reference proteome</keyword>
<feature type="domain" description="Ig-like" evidence="2">
    <location>
        <begin position="35"/>
        <end position="147"/>
    </location>
</feature>
<dbReference type="SUPFAM" id="SSF48726">
    <property type="entry name" value="Immunoglobulin"/>
    <property type="match status" value="1"/>
</dbReference>
<feature type="signal peptide" evidence="1">
    <location>
        <begin position="1"/>
        <end position="20"/>
    </location>
</feature>
<keyword evidence="1" id="KW-0732">Signal</keyword>
<evidence type="ECO:0000259" key="2">
    <source>
        <dbReference type="PROSITE" id="PS50835"/>
    </source>
</evidence>
<gene>
    <name evidence="3" type="ORF">PMAYCL1PPCAC_25307</name>
</gene>
<dbReference type="InterPro" id="IPR036179">
    <property type="entry name" value="Ig-like_dom_sf"/>
</dbReference>
<dbReference type="AlphaFoldDB" id="A0AAN5D2Y5"/>
<organism evidence="3 4">
    <name type="scientific">Pristionchus mayeri</name>
    <dbReference type="NCBI Taxonomy" id="1317129"/>
    <lineage>
        <taxon>Eukaryota</taxon>
        <taxon>Metazoa</taxon>
        <taxon>Ecdysozoa</taxon>
        <taxon>Nematoda</taxon>
        <taxon>Chromadorea</taxon>
        <taxon>Rhabditida</taxon>
        <taxon>Rhabditina</taxon>
        <taxon>Diplogasteromorpha</taxon>
        <taxon>Diplogasteroidea</taxon>
        <taxon>Neodiplogasteridae</taxon>
        <taxon>Pristionchus</taxon>
    </lineage>
</organism>
<reference evidence="4" key="1">
    <citation type="submission" date="2022-10" db="EMBL/GenBank/DDBJ databases">
        <title>Genome assembly of Pristionchus species.</title>
        <authorList>
            <person name="Yoshida K."/>
            <person name="Sommer R.J."/>
        </authorList>
    </citation>
    <scope>NUCLEOTIDE SEQUENCE [LARGE SCALE GENOMIC DNA]</scope>
    <source>
        <strain evidence="4">RS5460</strain>
    </source>
</reference>
<accession>A0AAN5D2Y5</accession>
<evidence type="ECO:0000256" key="1">
    <source>
        <dbReference type="SAM" id="SignalP"/>
    </source>
</evidence>
<feature type="chain" id="PRO_5042965495" description="Ig-like domain-containing protein" evidence="1">
    <location>
        <begin position="21"/>
        <end position="279"/>
    </location>
</feature>
<dbReference type="Gene3D" id="2.60.40.10">
    <property type="entry name" value="Immunoglobulins"/>
    <property type="match status" value="1"/>
</dbReference>
<dbReference type="InterPro" id="IPR007110">
    <property type="entry name" value="Ig-like_dom"/>
</dbReference>
<name>A0AAN5D2Y5_9BILA</name>
<dbReference type="PROSITE" id="PS50835">
    <property type="entry name" value="IG_LIKE"/>
    <property type="match status" value="1"/>
</dbReference>
<dbReference type="EMBL" id="BTRK01000005">
    <property type="protein sequence ID" value="GMR55112.1"/>
    <property type="molecule type" value="Genomic_DNA"/>
</dbReference>
<feature type="non-terminal residue" evidence="3">
    <location>
        <position position="1"/>
    </location>
</feature>
<comment type="caution">
    <text evidence="3">The sequence shown here is derived from an EMBL/GenBank/DDBJ whole genome shotgun (WGS) entry which is preliminary data.</text>
</comment>
<dbReference type="Proteomes" id="UP001328107">
    <property type="component" value="Unassembled WGS sequence"/>
</dbReference>
<evidence type="ECO:0000313" key="4">
    <source>
        <dbReference type="Proteomes" id="UP001328107"/>
    </source>
</evidence>
<sequence length="279" mass="30124">HPPPMLRIILFSSLLSLVSAYESSCTSDCSATSVPRCGVWMNSERIKEADGIYKLNEGVMNVSCSFSSLPGPSSISWLHRPSSLSTWMPFTCSSKDEQISCSPSSAQTVSSVCILRTSALNMTGSYKCEAVVDTGSDNAKASSSEVSISVEGIESVQIVDKSLVDDRQGYVEAKICANPQPEVWWSTGGEGLLKPGQSLSNYASSHLAKTLVRENPSGPASPLPYCYQVRLIVNRVNKGEGISLLVRSHGDESTTKIVSASSHIFSFLSFFFVLSTFFF</sequence>
<dbReference type="InterPro" id="IPR013783">
    <property type="entry name" value="Ig-like_fold"/>
</dbReference>
<proteinExistence type="predicted"/>